<dbReference type="EMBL" id="SNVV01000011">
    <property type="protein sequence ID" value="TDN49638.1"/>
    <property type="molecule type" value="Genomic_DNA"/>
</dbReference>
<dbReference type="OrthoDB" id="572300at2"/>
<dbReference type="AlphaFoldDB" id="A0A4R6DYW4"/>
<evidence type="ECO:0000256" key="1">
    <source>
        <dbReference type="ARBA" id="ARBA00022452"/>
    </source>
</evidence>
<evidence type="ECO:0000259" key="5">
    <source>
        <dbReference type="Pfam" id="PF03865"/>
    </source>
</evidence>
<evidence type="ECO:0000256" key="2">
    <source>
        <dbReference type="ARBA" id="ARBA00022692"/>
    </source>
</evidence>
<dbReference type="GO" id="GO:0046819">
    <property type="term" value="P:protein secretion by the type V secretion system"/>
    <property type="evidence" value="ECO:0007669"/>
    <property type="project" value="TreeGrafter"/>
</dbReference>
<keyword evidence="2" id="KW-0812">Transmembrane</keyword>
<proteinExistence type="predicted"/>
<name>A0A4R6DYW4_9RHOO</name>
<keyword evidence="1" id="KW-1134">Transmembrane beta strand</keyword>
<dbReference type="RefSeq" id="WP_133592448.1">
    <property type="nucleotide sequence ID" value="NZ_SNVV01000011.1"/>
</dbReference>
<feature type="domain" description="Haemolysin activator HlyB C-terminal" evidence="5">
    <location>
        <begin position="206"/>
        <end position="512"/>
    </location>
</feature>
<evidence type="ECO:0000313" key="8">
    <source>
        <dbReference type="Proteomes" id="UP000295129"/>
    </source>
</evidence>
<keyword evidence="3" id="KW-0998">Cell outer membrane</keyword>
<dbReference type="InterPro" id="IPR005565">
    <property type="entry name" value="Hemolysn_activator_HlyB_C"/>
</dbReference>
<keyword evidence="4" id="KW-0732">Signal</keyword>
<dbReference type="Gene3D" id="2.40.160.50">
    <property type="entry name" value="membrane protein fhac: a member of the omp85/tpsb transporter family"/>
    <property type="match status" value="1"/>
</dbReference>
<feature type="signal peptide" evidence="4">
    <location>
        <begin position="1"/>
        <end position="23"/>
    </location>
</feature>
<dbReference type="Proteomes" id="UP000295129">
    <property type="component" value="Unassembled WGS sequence"/>
</dbReference>
<keyword evidence="1" id="KW-0472">Membrane</keyword>
<dbReference type="PANTHER" id="PTHR34597">
    <property type="entry name" value="SLR1661 PROTEIN"/>
    <property type="match status" value="1"/>
</dbReference>
<reference evidence="7 8" key="1">
    <citation type="submission" date="2019-03" db="EMBL/GenBank/DDBJ databases">
        <title>Genomic Encyclopedia of Type Strains, Phase IV (KMG-IV): sequencing the most valuable type-strain genomes for metagenomic binning, comparative biology and taxonomic classification.</title>
        <authorList>
            <person name="Goeker M."/>
        </authorList>
    </citation>
    <scope>NUCLEOTIDE SEQUENCE [LARGE SCALE GENOMIC DNA]</scope>
    <source>
        <strain evidence="7 8">DSM 12121</strain>
    </source>
</reference>
<dbReference type="InterPro" id="IPR013686">
    <property type="entry name" value="Polypept-transport_assoc_ShlB"/>
</dbReference>
<dbReference type="Gene3D" id="3.10.20.310">
    <property type="entry name" value="membrane protein fhac"/>
    <property type="match status" value="1"/>
</dbReference>
<keyword evidence="8" id="KW-1185">Reference proteome</keyword>
<feature type="domain" description="Polypeptide-transport-associated ShlB-type" evidence="6">
    <location>
        <begin position="70"/>
        <end position="145"/>
    </location>
</feature>
<accession>A0A4R6DYW4</accession>
<dbReference type="GO" id="GO:0008320">
    <property type="term" value="F:protein transmembrane transporter activity"/>
    <property type="evidence" value="ECO:0007669"/>
    <property type="project" value="TreeGrafter"/>
</dbReference>
<evidence type="ECO:0000313" key="7">
    <source>
        <dbReference type="EMBL" id="TDN49638.1"/>
    </source>
</evidence>
<evidence type="ECO:0000256" key="4">
    <source>
        <dbReference type="SAM" id="SignalP"/>
    </source>
</evidence>
<dbReference type="InterPro" id="IPR051544">
    <property type="entry name" value="TPS_OM_transporter"/>
</dbReference>
<evidence type="ECO:0000259" key="6">
    <source>
        <dbReference type="Pfam" id="PF08479"/>
    </source>
</evidence>
<evidence type="ECO:0000256" key="3">
    <source>
        <dbReference type="ARBA" id="ARBA00023237"/>
    </source>
</evidence>
<feature type="chain" id="PRO_5020289921" evidence="4">
    <location>
        <begin position="24"/>
        <end position="554"/>
    </location>
</feature>
<dbReference type="Pfam" id="PF08479">
    <property type="entry name" value="POTRA_2"/>
    <property type="match status" value="1"/>
</dbReference>
<dbReference type="Pfam" id="PF03865">
    <property type="entry name" value="ShlB"/>
    <property type="match status" value="1"/>
</dbReference>
<dbReference type="PANTHER" id="PTHR34597:SF1">
    <property type="entry name" value="HEME_HEMOPEXIN TRANSPORTER PROTEIN HUXB"/>
    <property type="match status" value="1"/>
</dbReference>
<protein>
    <submittedName>
        <fullName evidence="7">Hemolysin activation/secretion protein</fullName>
    </submittedName>
</protein>
<organism evidence="7 8">
    <name type="scientific">Azoarcus indigens</name>
    <dbReference type="NCBI Taxonomy" id="29545"/>
    <lineage>
        <taxon>Bacteria</taxon>
        <taxon>Pseudomonadati</taxon>
        <taxon>Pseudomonadota</taxon>
        <taxon>Betaproteobacteria</taxon>
        <taxon>Rhodocyclales</taxon>
        <taxon>Zoogloeaceae</taxon>
        <taxon>Azoarcus</taxon>
    </lineage>
</organism>
<sequence length="554" mass="60488">MPLPRLLLLLVAGTLFGLPLTHAASIPPDAGQSMRDIEQRPPQLPPRQQLELELPASPAAAPADDGRQVPVSGFSIEGNSTIASGELLALLADLRQRSLTLTELQEGAGRITRHYRERGYPLARAYLPAQDIGDDGMVRIAVLEGHYGEVRVERHGRISNAAVAPLAALRPGDAVRAAPLEHSLLLLQETPGVEVESTLRPGATVGTTDLLVEVRPGPLLSGAIDADNFGNRYTGAYRLGATVNLDSPLGLGDRLTLRAMGSDEDQRYYRAAYQLPVGPLGTRLGLSYSDMDYQLARDFDMLDARGNARIFAVQLAQPLVRARDFSLSAGLEYADKRLRDEIGLFASRNDKRSQVLTASLSGTSRDDWLGGGVNSFALELAHGRLQLDDEALRLLDSLTARSRGGFTKLNPSLLRLQRLDERFSFYAQLQGQWADGNLDSSEKFSLGGAYGVRAYPQGEASGDEGWLARLELRYALSPAWQLAAFADHGAVRINKKPWSEGDNHRQLSGAGISASWSDRDWQLNAMAAWKLGGERPESDSDRSPRVWLQVVRRF</sequence>
<comment type="caution">
    <text evidence="7">The sequence shown here is derived from an EMBL/GenBank/DDBJ whole genome shotgun (WGS) entry which is preliminary data.</text>
</comment>
<dbReference type="GO" id="GO:0098046">
    <property type="term" value="C:type V protein secretion system complex"/>
    <property type="evidence" value="ECO:0007669"/>
    <property type="project" value="TreeGrafter"/>
</dbReference>
<gene>
    <name evidence="7" type="ORF">C7389_111117</name>
</gene>